<comment type="caution">
    <text evidence="1">The sequence shown here is derived from an EMBL/GenBank/DDBJ whole genome shotgun (WGS) entry which is preliminary data.</text>
</comment>
<organism evidence="1 2">
    <name type="scientific">Rhodococcus qingshengii</name>
    <dbReference type="NCBI Taxonomy" id="334542"/>
    <lineage>
        <taxon>Bacteria</taxon>
        <taxon>Bacillati</taxon>
        <taxon>Actinomycetota</taxon>
        <taxon>Actinomycetes</taxon>
        <taxon>Mycobacteriales</taxon>
        <taxon>Nocardiaceae</taxon>
        <taxon>Rhodococcus</taxon>
        <taxon>Rhodococcus erythropolis group</taxon>
    </lineage>
</organism>
<sequence length="240" mass="27011">MLVGPPTLRGAVQVRVDNNGGASALVRRVSLRSVDSNVFASPDRTLPNPELPFAVDAHGGVAVWNFDYRQLQRDADVTFRETPLAVRAEIEVGSKRYRQRGRVWVNVPGDSRLIESRWARVRRRCRRWIDEPVGFPIPQTIGDDGRVALTIRKHGRGQVRPFAFTLVKELPDGRHERVRDVEQVPVPRIWPWQTEVIVSAPIVDDAGEPVGVQFWWTVTNRSGAGNGFSALRTSELPQIN</sequence>
<dbReference type="Proteomes" id="UP000230886">
    <property type="component" value="Unassembled WGS sequence"/>
</dbReference>
<dbReference type="AlphaFoldDB" id="A0A2A5J9Z2"/>
<reference evidence="1 2" key="1">
    <citation type="submission" date="2017-07" db="EMBL/GenBank/DDBJ databases">
        <title>Draft sequence of Rhodococcus enclensis 23b-28.</title>
        <authorList>
            <person name="Besaury L."/>
            <person name="Sancelme M."/>
            <person name="Amato P."/>
            <person name="Lallement A."/>
            <person name="Delort A.-M."/>
        </authorList>
    </citation>
    <scope>NUCLEOTIDE SEQUENCE [LARGE SCALE GENOMIC DNA]</scope>
    <source>
        <strain evidence="1 2">23b-28</strain>
    </source>
</reference>
<evidence type="ECO:0000313" key="2">
    <source>
        <dbReference type="Proteomes" id="UP000230886"/>
    </source>
</evidence>
<proteinExistence type="predicted"/>
<dbReference type="EMBL" id="NOVD01000009">
    <property type="protein sequence ID" value="PCK26333.1"/>
    <property type="molecule type" value="Genomic_DNA"/>
</dbReference>
<accession>A0A2A5J9Z2</accession>
<name>A0A2A5J9Z2_RHOSG</name>
<gene>
    <name evidence="1" type="ORF">CHR55_15230</name>
</gene>
<protein>
    <submittedName>
        <fullName evidence="1">Uncharacterized protein</fullName>
    </submittedName>
</protein>
<evidence type="ECO:0000313" key="1">
    <source>
        <dbReference type="EMBL" id="PCK26333.1"/>
    </source>
</evidence>